<dbReference type="InterPro" id="IPR011486">
    <property type="entry name" value="BBP2"/>
</dbReference>
<sequence>MRYIFLTVALLSTRALWAQNDSTAQHSLSISGYADVYYAYDFNKPANHIIAPFLYNYNRHNTFNVNLAMIKASYNRERVRGNIALMAGTYTNDNMTNEKGALKNIYEADAGVKIVKNKNLWIDAGILPSHIGWESAIGKDGPTLTRSIAAENSPYFETGARLSYTTDNGKWYIAALALNGWQRIERPDGNNSIAFGHQVIFKPNASITINSSSFIGNDKPDSIRQMRYFHDLYGQLQLSKHFALTLGLDAGAEQQFKNSDRYNTWYSAVAIAAYTLNNWNIALRGEYYQDPRGVIIPVATANGFKTWGYSLNVDRRITGNFLWRVEARAFNSKDKLFLQNNQPTYNKFLITSSLAFSF</sequence>
<evidence type="ECO:0000313" key="2">
    <source>
        <dbReference type="EMBL" id="ANH80809.1"/>
    </source>
</evidence>
<reference evidence="2 3" key="1">
    <citation type="submission" date="2016-05" db="EMBL/GenBank/DDBJ databases">
        <title>Niabella ginsenosidivorans BS26 whole genome sequencing.</title>
        <authorList>
            <person name="Im W.T."/>
            <person name="Siddiqi M.Z."/>
        </authorList>
    </citation>
    <scope>NUCLEOTIDE SEQUENCE [LARGE SCALE GENOMIC DNA]</scope>
    <source>
        <strain evidence="2 3">BS26</strain>
    </source>
</reference>
<dbReference type="EMBL" id="CP015772">
    <property type="protein sequence ID" value="ANH80809.1"/>
    <property type="molecule type" value="Genomic_DNA"/>
</dbReference>
<proteinExistence type="predicted"/>
<feature type="chain" id="PRO_5008389711" description="Outer membrane protein" evidence="1">
    <location>
        <begin position="19"/>
        <end position="358"/>
    </location>
</feature>
<organism evidence="2 3">
    <name type="scientific">Niabella ginsenosidivorans</name>
    <dbReference type="NCBI Taxonomy" id="1176587"/>
    <lineage>
        <taxon>Bacteria</taxon>
        <taxon>Pseudomonadati</taxon>
        <taxon>Bacteroidota</taxon>
        <taxon>Chitinophagia</taxon>
        <taxon>Chitinophagales</taxon>
        <taxon>Chitinophagaceae</taxon>
        <taxon>Niabella</taxon>
    </lineage>
</organism>
<evidence type="ECO:0008006" key="4">
    <source>
        <dbReference type="Google" id="ProtNLM"/>
    </source>
</evidence>
<keyword evidence="3" id="KW-1185">Reference proteome</keyword>
<dbReference type="SUPFAM" id="SSF56935">
    <property type="entry name" value="Porins"/>
    <property type="match status" value="1"/>
</dbReference>
<dbReference type="RefSeq" id="WP_067753928.1">
    <property type="nucleotide sequence ID" value="NZ_CP015772.1"/>
</dbReference>
<dbReference type="Proteomes" id="UP000077667">
    <property type="component" value="Chromosome"/>
</dbReference>
<feature type="signal peptide" evidence="1">
    <location>
        <begin position="1"/>
        <end position="18"/>
    </location>
</feature>
<keyword evidence="1" id="KW-0732">Signal</keyword>
<name>A0A1A9I169_9BACT</name>
<protein>
    <recommendedName>
        <fullName evidence="4">Outer membrane protein</fullName>
    </recommendedName>
</protein>
<dbReference type="STRING" id="1176587.A8C56_07300"/>
<dbReference type="Pfam" id="PF07642">
    <property type="entry name" value="BBP2"/>
    <property type="match status" value="1"/>
</dbReference>
<gene>
    <name evidence="2" type="ORF">A8C56_07300</name>
</gene>
<dbReference type="AlphaFoldDB" id="A0A1A9I169"/>
<accession>A0A1A9I169</accession>
<dbReference type="OrthoDB" id="103154at2"/>
<evidence type="ECO:0000313" key="3">
    <source>
        <dbReference type="Proteomes" id="UP000077667"/>
    </source>
</evidence>
<evidence type="ECO:0000256" key="1">
    <source>
        <dbReference type="SAM" id="SignalP"/>
    </source>
</evidence>
<dbReference type="KEGG" id="nia:A8C56_07300"/>